<evidence type="ECO:0000313" key="2">
    <source>
        <dbReference type="Proteomes" id="UP000663671"/>
    </source>
</evidence>
<sequence length="274" mass="30530">MRETEAVALAHPLDLIRREGENEGLTAATNLGTVPGIRIRQAKVIAMESRTSWLFRAGRACARPTRSVRNQERRLRRWNRRIDDHVDAAEGNRRKRACGGNRNGTKIARAAEVNPGYDQRGWTVCHNDEDVRNGKQERRDWTKRAFSAALDGFPRGSAVKLHFDALAMPKNLESAIVPIHQRVQSSESPSCSNHVLSGPMPGACVITYISSTPTGLSAVDDHPIYLLRPQECTGLVATSDFGTRWPNGIPIVRRCRFALHPMLNPDSLMSDILH</sequence>
<dbReference type="Proteomes" id="UP000663671">
    <property type="component" value="Chromosome 4"/>
</dbReference>
<accession>A0A8A1M4I5</accession>
<organism evidence="1 2">
    <name type="scientific">Ajellomyces capsulatus</name>
    <name type="common">Darling's disease fungus</name>
    <name type="synonym">Histoplasma capsulatum</name>
    <dbReference type="NCBI Taxonomy" id="5037"/>
    <lineage>
        <taxon>Eukaryota</taxon>
        <taxon>Fungi</taxon>
        <taxon>Dikarya</taxon>
        <taxon>Ascomycota</taxon>
        <taxon>Pezizomycotina</taxon>
        <taxon>Eurotiomycetes</taxon>
        <taxon>Eurotiomycetidae</taxon>
        <taxon>Onygenales</taxon>
        <taxon>Ajellomycetaceae</taxon>
        <taxon>Histoplasma</taxon>
    </lineage>
</organism>
<dbReference type="EMBL" id="CP069110">
    <property type="protein sequence ID" value="QSS60939.1"/>
    <property type="molecule type" value="Genomic_DNA"/>
</dbReference>
<dbReference type="AlphaFoldDB" id="A0A8A1M4I5"/>
<gene>
    <name evidence="1" type="ORF">I7I51_05745</name>
</gene>
<protein>
    <submittedName>
        <fullName evidence="1">Uncharacterized protein</fullName>
    </submittedName>
</protein>
<name>A0A8A1M4I5_AJECA</name>
<evidence type="ECO:0000313" key="1">
    <source>
        <dbReference type="EMBL" id="QSS60939.1"/>
    </source>
</evidence>
<reference evidence="1" key="1">
    <citation type="submission" date="2021-01" db="EMBL/GenBank/DDBJ databases">
        <title>Chromosome-level genome assembly of a human fungal pathogen reveals clustering of transcriptionally co-regulated genes.</title>
        <authorList>
            <person name="Voorhies M."/>
            <person name="Cohen S."/>
            <person name="Shea T.P."/>
            <person name="Petrus S."/>
            <person name="Munoz J.F."/>
            <person name="Poplawski S."/>
            <person name="Goldman W.E."/>
            <person name="Michael T."/>
            <person name="Cuomo C.A."/>
            <person name="Sil A."/>
            <person name="Beyhan S."/>
        </authorList>
    </citation>
    <scope>NUCLEOTIDE SEQUENCE</scope>
    <source>
        <strain evidence="1">WU24</strain>
    </source>
</reference>
<proteinExistence type="predicted"/>
<dbReference type="VEuPathDB" id="FungiDB:I7I51_05745"/>